<dbReference type="InterPro" id="IPR001199">
    <property type="entry name" value="Cyt_B5-like_heme/steroid-bd"/>
</dbReference>
<comment type="similarity">
    <text evidence="4">Belongs to the fatty acid desaturase type 1 family.</text>
</comment>
<comment type="subcellular location">
    <subcellularLocation>
        <location evidence="1">Membrane</location>
        <topology evidence="1">Multi-pass membrane protein</topology>
    </subcellularLocation>
</comment>
<evidence type="ECO:0000256" key="17">
    <source>
        <dbReference type="SAM" id="Phobius"/>
    </source>
</evidence>
<evidence type="ECO:0000256" key="4">
    <source>
        <dbReference type="ARBA" id="ARBA00009295"/>
    </source>
</evidence>
<keyword evidence="14" id="KW-0443">Lipid metabolism</keyword>
<dbReference type="PANTHER" id="PTHR19353:SF30">
    <property type="entry name" value="DELTA 8-(E)-SPHINGOLIPID DESATURASE"/>
    <property type="match status" value="1"/>
</dbReference>
<feature type="transmembrane region" description="Helical" evidence="17">
    <location>
        <begin position="832"/>
        <end position="855"/>
    </location>
</feature>
<evidence type="ECO:0000256" key="9">
    <source>
        <dbReference type="ARBA" id="ARBA00022723"/>
    </source>
</evidence>
<evidence type="ECO:0000313" key="20">
    <source>
        <dbReference type="Proteomes" id="UP000319257"/>
    </source>
</evidence>
<evidence type="ECO:0000256" key="11">
    <source>
        <dbReference type="ARBA" id="ARBA00022989"/>
    </source>
</evidence>
<dbReference type="InterPro" id="IPR005804">
    <property type="entry name" value="FA_desaturase_dom"/>
</dbReference>
<feature type="compositionally biased region" description="Basic and acidic residues" evidence="16">
    <location>
        <begin position="46"/>
        <end position="57"/>
    </location>
</feature>
<evidence type="ECO:0000256" key="14">
    <source>
        <dbReference type="ARBA" id="ARBA00023098"/>
    </source>
</evidence>
<dbReference type="OrthoDB" id="260091at2759"/>
<dbReference type="EC" id="1.14.19.18" evidence="5"/>
<dbReference type="InterPro" id="IPR015943">
    <property type="entry name" value="WD40/YVTN_repeat-like_dom_sf"/>
</dbReference>
<evidence type="ECO:0000256" key="2">
    <source>
        <dbReference type="ARBA" id="ARBA00004760"/>
    </source>
</evidence>
<dbReference type="PROSITE" id="PS50255">
    <property type="entry name" value="CYTOCHROME_B5_2"/>
    <property type="match status" value="1"/>
</dbReference>
<keyword evidence="7" id="KW-0349">Heme</keyword>
<name>A0A507AZE0_9PEZI</name>
<dbReference type="Proteomes" id="UP000319257">
    <property type="component" value="Unassembled WGS sequence"/>
</dbReference>
<dbReference type="InterPro" id="IPR036322">
    <property type="entry name" value="WD40_repeat_dom_sf"/>
</dbReference>
<comment type="caution">
    <text evidence="19">The sequence shown here is derived from an EMBL/GenBank/DDBJ whole genome shotgun (WGS) entry which is preliminary data.</text>
</comment>
<dbReference type="GO" id="GO:0016717">
    <property type="term" value="F:oxidoreductase activity, acting on paired donors, with oxidation of a pair of donors resulting in the reduction of molecular oxygen to two molecules of water"/>
    <property type="evidence" value="ECO:0007669"/>
    <property type="project" value="TreeGrafter"/>
</dbReference>
<evidence type="ECO:0000256" key="15">
    <source>
        <dbReference type="ARBA" id="ARBA00023136"/>
    </source>
</evidence>
<protein>
    <recommendedName>
        <fullName evidence="6">Delta 8-(E)-sphingolipid desaturase</fullName>
        <ecNumber evidence="5">1.14.19.18</ecNumber>
    </recommendedName>
</protein>
<gene>
    <name evidence="19" type="ORF">E0L32_009201</name>
</gene>
<feature type="transmembrane region" description="Helical" evidence="17">
    <location>
        <begin position="867"/>
        <end position="886"/>
    </location>
</feature>
<sequence>MPWPEPVVSARSIVLDLPPSCIEFCPAHPSYFLVGTYNLIKDIPDTESRASQDKKDNDPEDSDTVSKKTQNRNGTILVFQLQDDEIKHVQTVDQPSALLDLHFQTVEGRNDICGVVSSTGYLSTFQLSPIASSPQPLQQVSTVRIPDVGEEVLFLSLAWHPTDPDLVAITTSTNDVYLLRLNPAHTTFVAGLQPIISHDLEAWTVSLSSPLLRINPETPANQADWFTLYSGGDDSTLRFTSCQVEKQNDGDAAAATPYAPVKVPGHTAGVTAILPVDVMFRDGSSLVITGSYDDHLRAYAIQPLHETYGMRKSKLLTEINLGGGVWRLKLIGTRSDTDGRWTARILASCMHAGARVVELSGGSEPACGIEVLARFEEHKSMNYGSDFHVDEASPGQLSSIGDFASFHPSSPLPPLYPELLDSQRWSVEPLRESEFNFSLVQSPAKAPSPVTLFPPAPGTSLKSINMAPKQRERTYPLMSRRQVEGLIADGRKIVIINQFVVKVDAWVPYHPGGEKAIQHMVGRDATDEFQAFHSVESQRLAEKYRVGRIEGRWTNFVPPIQGGVFRPLPTASDELQEVLLERENNKKNITTASSAASSRAPSPTFDLPEPGVHQRKGGKVAQRASSASSVSSVEDFGEAKEPSMSFLDVKTMKEVKLDLERYPSLDDAVQDNIVRKYRELHRRLEAEGLFDCNYSSYAIECCRYFLFAAGAFVFLRLGWYVTSAVFLGCLWHQLSFTVHDAAHMGITHNFHIDWIIGIACADYIGGLSVGWWKRNHNVHHIITNDIEHDPDIQHMPFFAISHRFLHSLRSSYYERVMEYDAFAKLMLSIQHYSYYILLLFGRFNLIRLSWEYLILGLGPKRGIARHYRWVEIAGQFFFWYWFGYGLLYRSIDTNWHRFLYFLVASMVTMPLHLQITLSHFAMSTADLGPQESYPQKMLRTTMDVDCPQWLDFFHGGLQFQAIHHLYPRMPRHNLRRAQKLVQEFCDEVDIPYALFGFVDGNKQVIGRLADVARQGRILAECQKALTASGDPLHAH</sequence>
<feature type="domain" description="Cytochrome b5 heme-binding" evidence="18">
    <location>
        <begin position="475"/>
        <end position="550"/>
    </location>
</feature>
<dbReference type="SUPFAM" id="SSF50978">
    <property type="entry name" value="WD40 repeat-like"/>
    <property type="match status" value="1"/>
</dbReference>
<keyword evidence="8 17" id="KW-0812">Transmembrane</keyword>
<dbReference type="SUPFAM" id="SSF55856">
    <property type="entry name" value="Cytochrome b5-like heme/steroid binding domain"/>
    <property type="match status" value="1"/>
</dbReference>
<evidence type="ECO:0000256" key="12">
    <source>
        <dbReference type="ARBA" id="ARBA00023002"/>
    </source>
</evidence>
<proteinExistence type="inferred from homology"/>
<dbReference type="InParanoid" id="A0A507AZE0"/>
<evidence type="ECO:0000256" key="10">
    <source>
        <dbReference type="ARBA" id="ARBA00022919"/>
    </source>
</evidence>
<dbReference type="SMART" id="SM01117">
    <property type="entry name" value="Cyt-b5"/>
    <property type="match status" value="1"/>
</dbReference>
<reference evidence="19 20" key="1">
    <citation type="submission" date="2019-06" db="EMBL/GenBank/DDBJ databases">
        <title>Draft genome sequence of the filamentous fungus Phialemoniopsis curvata isolated from diesel fuel.</title>
        <authorList>
            <person name="Varaljay V.A."/>
            <person name="Lyon W.J."/>
            <person name="Crouch A.L."/>
            <person name="Drake C.E."/>
            <person name="Hollomon J.M."/>
            <person name="Nadeau L.J."/>
            <person name="Nunn H.S."/>
            <person name="Stevenson B.S."/>
            <person name="Bojanowski C.L."/>
            <person name="Crookes-Goodson W.J."/>
        </authorList>
    </citation>
    <scope>NUCLEOTIDE SEQUENCE [LARGE SCALE GENOMIC DNA]</scope>
    <source>
        <strain evidence="19 20">D216</strain>
    </source>
</reference>
<dbReference type="RefSeq" id="XP_030991311.1">
    <property type="nucleotide sequence ID" value="XM_031144140.1"/>
</dbReference>
<dbReference type="GO" id="GO:0046872">
    <property type="term" value="F:metal ion binding"/>
    <property type="evidence" value="ECO:0007669"/>
    <property type="project" value="UniProtKB-KW"/>
</dbReference>
<evidence type="ECO:0000256" key="5">
    <source>
        <dbReference type="ARBA" id="ARBA00012019"/>
    </source>
</evidence>
<comment type="pathway">
    <text evidence="3">Sphingolipid metabolism.</text>
</comment>
<keyword evidence="13" id="KW-0408">Iron</keyword>
<evidence type="ECO:0000256" key="7">
    <source>
        <dbReference type="ARBA" id="ARBA00022617"/>
    </source>
</evidence>
<dbReference type="InterPro" id="IPR012171">
    <property type="entry name" value="Fatty_acid_desaturase"/>
</dbReference>
<keyword evidence="12" id="KW-0560">Oxidoreductase</keyword>
<dbReference type="GO" id="GO:0006665">
    <property type="term" value="P:sphingolipid metabolic process"/>
    <property type="evidence" value="ECO:0007669"/>
    <property type="project" value="UniProtKB-UniPathway"/>
</dbReference>
<dbReference type="CDD" id="cd03506">
    <property type="entry name" value="Delta6-FADS-like"/>
    <property type="match status" value="1"/>
</dbReference>
<evidence type="ECO:0000256" key="16">
    <source>
        <dbReference type="SAM" id="MobiDB-lite"/>
    </source>
</evidence>
<comment type="pathway">
    <text evidence="2">Lipid metabolism; sphingolipid metabolism.</text>
</comment>
<feature type="region of interest" description="Disordered" evidence="16">
    <location>
        <begin position="587"/>
        <end position="626"/>
    </location>
</feature>
<dbReference type="Pfam" id="PF00487">
    <property type="entry name" value="FA_desaturase"/>
    <property type="match status" value="1"/>
</dbReference>
<dbReference type="Pfam" id="PF00173">
    <property type="entry name" value="Cyt-b5"/>
    <property type="match status" value="1"/>
</dbReference>
<dbReference type="Gene3D" id="2.130.10.10">
    <property type="entry name" value="YVTN repeat-like/Quinoprotein amine dehydrogenase"/>
    <property type="match status" value="1"/>
</dbReference>
<dbReference type="UniPathway" id="UPA00222"/>
<evidence type="ECO:0000256" key="8">
    <source>
        <dbReference type="ARBA" id="ARBA00022692"/>
    </source>
</evidence>
<feature type="compositionally biased region" description="Low complexity" evidence="16">
    <location>
        <begin position="590"/>
        <end position="604"/>
    </location>
</feature>
<dbReference type="InterPro" id="IPR036400">
    <property type="entry name" value="Cyt_B5-like_heme/steroid_sf"/>
</dbReference>
<dbReference type="Gene3D" id="3.10.120.10">
    <property type="entry name" value="Cytochrome b5-like heme/steroid binding domain"/>
    <property type="match status" value="1"/>
</dbReference>
<keyword evidence="11 17" id="KW-1133">Transmembrane helix</keyword>
<dbReference type="EMBL" id="SKBQ01000065">
    <property type="protein sequence ID" value="TPX09600.1"/>
    <property type="molecule type" value="Genomic_DNA"/>
</dbReference>
<feature type="transmembrane region" description="Helical" evidence="17">
    <location>
        <begin position="752"/>
        <end position="772"/>
    </location>
</feature>
<evidence type="ECO:0000256" key="6">
    <source>
        <dbReference type="ARBA" id="ARBA00016939"/>
    </source>
</evidence>
<keyword evidence="10" id="KW-0746">Sphingolipid metabolism</keyword>
<accession>A0A507AZE0</accession>
<evidence type="ECO:0000256" key="3">
    <source>
        <dbReference type="ARBA" id="ARBA00004991"/>
    </source>
</evidence>
<dbReference type="PANTHER" id="PTHR19353">
    <property type="entry name" value="FATTY ACID DESATURASE 2"/>
    <property type="match status" value="1"/>
</dbReference>
<feature type="region of interest" description="Disordered" evidence="16">
    <location>
        <begin position="46"/>
        <end position="69"/>
    </location>
</feature>
<dbReference type="AlphaFoldDB" id="A0A507AZE0"/>
<feature type="transmembrane region" description="Helical" evidence="17">
    <location>
        <begin position="898"/>
        <end position="917"/>
    </location>
</feature>
<evidence type="ECO:0000259" key="18">
    <source>
        <dbReference type="PROSITE" id="PS50255"/>
    </source>
</evidence>
<evidence type="ECO:0000256" key="13">
    <source>
        <dbReference type="ARBA" id="ARBA00023004"/>
    </source>
</evidence>
<keyword evidence="9" id="KW-0479">Metal-binding</keyword>
<dbReference type="STRING" id="1093900.A0A507AZE0"/>
<evidence type="ECO:0000313" key="19">
    <source>
        <dbReference type="EMBL" id="TPX09600.1"/>
    </source>
</evidence>
<evidence type="ECO:0000256" key="1">
    <source>
        <dbReference type="ARBA" id="ARBA00004141"/>
    </source>
</evidence>
<keyword evidence="15 17" id="KW-0472">Membrane</keyword>
<dbReference type="GeneID" id="41976648"/>
<keyword evidence="20" id="KW-1185">Reference proteome</keyword>
<dbReference type="GO" id="GO:0016020">
    <property type="term" value="C:membrane"/>
    <property type="evidence" value="ECO:0007669"/>
    <property type="project" value="UniProtKB-SubCell"/>
</dbReference>
<organism evidence="19 20">
    <name type="scientific">Thyridium curvatum</name>
    <dbReference type="NCBI Taxonomy" id="1093900"/>
    <lineage>
        <taxon>Eukaryota</taxon>
        <taxon>Fungi</taxon>
        <taxon>Dikarya</taxon>
        <taxon>Ascomycota</taxon>
        <taxon>Pezizomycotina</taxon>
        <taxon>Sordariomycetes</taxon>
        <taxon>Sordariomycetidae</taxon>
        <taxon>Thyridiales</taxon>
        <taxon>Thyridiaceae</taxon>
        <taxon>Thyridium</taxon>
    </lineage>
</organism>